<evidence type="ECO:0000313" key="3">
    <source>
        <dbReference type="Proteomes" id="UP000076586"/>
    </source>
</evidence>
<reference evidence="3" key="1">
    <citation type="submission" date="2016-04" db="EMBL/GenBank/DDBJ databases">
        <title>Draft genome sequence of Paludibacter jiangxiensis strain NM7.</title>
        <authorList>
            <person name="Qiu Y."/>
            <person name="Matsuura N."/>
            <person name="Ohashi A."/>
            <person name="Tourlousse M.D."/>
            <person name="Sekiguchi Y."/>
        </authorList>
    </citation>
    <scope>NUCLEOTIDE SEQUENCE [LARGE SCALE GENOMIC DNA]</scope>
    <source>
        <strain evidence="3">NM7</strain>
    </source>
</reference>
<keyword evidence="3" id="KW-1185">Reference proteome</keyword>
<accession>A0A161LEA4</accession>
<gene>
    <name evidence="2" type="ORF">PJIAN_286</name>
</gene>
<dbReference type="Proteomes" id="UP000076586">
    <property type="component" value="Unassembled WGS sequence"/>
</dbReference>
<dbReference type="InterPro" id="IPR051599">
    <property type="entry name" value="Cell_Envelope_Assoc"/>
</dbReference>
<proteinExistence type="predicted"/>
<reference evidence="3" key="2">
    <citation type="journal article" date="2017" name="Genome Announc.">
        <title>Draft genome sequence of Paludibacter jiangxiensis NM7(T), a propionate-producing fermentative bacterium.</title>
        <authorList>
            <person name="Qiu Y.-L."/>
            <person name="Tourlousse D.M."/>
            <person name="Matsuura N."/>
            <person name="Ohashi A."/>
            <person name="Sekiguchi Y."/>
        </authorList>
    </citation>
    <scope>NUCLEOTIDE SEQUENCE [LARGE SCALE GENOMIC DNA]</scope>
    <source>
        <strain evidence="3">NM7</strain>
    </source>
</reference>
<dbReference type="STRING" id="681398.PJIAN_286"/>
<dbReference type="InterPro" id="IPR003848">
    <property type="entry name" value="DUF218"/>
</dbReference>
<evidence type="ECO:0000313" key="2">
    <source>
        <dbReference type="EMBL" id="GAT62527.1"/>
    </source>
</evidence>
<comment type="caution">
    <text evidence="2">The sequence shown here is derived from an EMBL/GenBank/DDBJ whole genome shotgun (WGS) entry which is preliminary data.</text>
</comment>
<sequence length="207" mass="23427">MILCLSGVVLMLVIISFANYRVESSTNCDVFSNIAQLPANKVGLLLGTSKFIHGGRPNLYFYNRIEATVQLFKAGKIEVVVISGDNGRSGYNEPQDMKAALVKAGISPEKIYLDYAGFRTYDSVYRMKAIFGQTKFTVISQEFHNRRAVFIAKALKLDVVGFNARDVDAYNGFKTRLRERFARVKILLDVFFQFKPRFLGERILISQ</sequence>
<dbReference type="EMBL" id="BDCR01000002">
    <property type="protein sequence ID" value="GAT62527.1"/>
    <property type="molecule type" value="Genomic_DNA"/>
</dbReference>
<name>A0A161LEA4_9BACT</name>
<dbReference type="PANTHER" id="PTHR30336">
    <property type="entry name" value="INNER MEMBRANE PROTEIN, PROBABLE PERMEASE"/>
    <property type="match status" value="1"/>
</dbReference>
<dbReference type="CDD" id="cd06259">
    <property type="entry name" value="YdcF-like"/>
    <property type="match status" value="1"/>
</dbReference>
<feature type="domain" description="DUF218" evidence="1">
    <location>
        <begin position="60"/>
        <end position="164"/>
    </location>
</feature>
<protein>
    <submittedName>
        <fullName evidence="2">SanA protein</fullName>
    </submittedName>
</protein>
<dbReference type="Pfam" id="PF02698">
    <property type="entry name" value="DUF218"/>
    <property type="match status" value="1"/>
</dbReference>
<organism evidence="2 3">
    <name type="scientific">Paludibacter jiangxiensis</name>
    <dbReference type="NCBI Taxonomy" id="681398"/>
    <lineage>
        <taxon>Bacteria</taxon>
        <taxon>Pseudomonadati</taxon>
        <taxon>Bacteroidota</taxon>
        <taxon>Bacteroidia</taxon>
        <taxon>Bacteroidales</taxon>
        <taxon>Paludibacteraceae</taxon>
        <taxon>Paludibacter</taxon>
    </lineage>
</organism>
<evidence type="ECO:0000259" key="1">
    <source>
        <dbReference type="Pfam" id="PF02698"/>
    </source>
</evidence>
<dbReference type="GO" id="GO:0005886">
    <property type="term" value="C:plasma membrane"/>
    <property type="evidence" value="ECO:0007669"/>
    <property type="project" value="TreeGrafter"/>
</dbReference>
<dbReference type="PANTHER" id="PTHR30336:SF6">
    <property type="entry name" value="INTEGRAL MEMBRANE PROTEIN"/>
    <property type="match status" value="1"/>
</dbReference>
<dbReference type="AlphaFoldDB" id="A0A161LEA4"/>